<dbReference type="AlphaFoldDB" id="A0A9D1JEJ0"/>
<feature type="coiled-coil region" evidence="1">
    <location>
        <begin position="5"/>
        <end position="46"/>
    </location>
</feature>
<keyword evidence="1" id="KW-0175">Coiled coil</keyword>
<dbReference type="InterPro" id="IPR024215">
    <property type="entry name" value="DUF3847"/>
</dbReference>
<dbReference type="EMBL" id="DVHN01000199">
    <property type="protein sequence ID" value="HIR90119.1"/>
    <property type="molecule type" value="Genomic_DNA"/>
</dbReference>
<accession>A0A9D1JEJ0</accession>
<dbReference type="Proteomes" id="UP000824201">
    <property type="component" value="Unassembled WGS sequence"/>
</dbReference>
<gene>
    <name evidence="2" type="ORF">IAC96_14335</name>
</gene>
<reference evidence="2" key="1">
    <citation type="submission" date="2020-10" db="EMBL/GenBank/DDBJ databases">
        <authorList>
            <person name="Gilroy R."/>
        </authorList>
    </citation>
    <scope>NUCLEOTIDE SEQUENCE</scope>
    <source>
        <strain evidence="2">ChiW13-3771</strain>
    </source>
</reference>
<organism evidence="2 3">
    <name type="scientific">Candidatus Fimimorpha faecalis</name>
    <dbReference type="NCBI Taxonomy" id="2840824"/>
    <lineage>
        <taxon>Bacteria</taxon>
        <taxon>Bacillati</taxon>
        <taxon>Bacillota</taxon>
        <taxon>Clostridia</taxon>
        <taxon>Eubacteriales</taxon>
        <taxon>Candidatus Fimimorpha</taxon>
    </lineage>
</organism>
<dbReference type="Pfam" id="PF12958">
    <property type="entry name" value="DUF3847"/>
    <property type="match status" value="1"/>
</dbReference>
<reference evidence="2" key="2">
    <citation type="journal article" date="2021" name="PeerJ">
        <title>Extensive microbial diversity within the chicken gut microbiome revealed by metagenomics and culture.</title>
        <authorList>
            <person name="Gilroy R."/>
            <person name="Ravi A."/>
            <person name="Getino M."/>
            <person name="Pursley I."/>
            <person name="Horton D.L."/>
            <person name="Alikhan N.F."/>
            <person name="Baker D."/>
            <person name="Gharbi K."/>
            <person name="Hall N."/>
            <person name="Watson M."/>
            <person name="Adriaenssens E.M."/>
            <person name="Foster-Nyarko E."/>
            <person name="Jarju S."/>
            <person name="Secka A."/>
            <person name="Antonio M."/>
            <person name="Oren A."/>
            <person name="Chaudhuri R.R."/>
            <person name="La Ragione R."/>
            <person name="Hildebrand F."/>
            <person name="Pallen M.J."/>
        </authorList>
    </citation>
    <scope>NUCLEOTIDE SEQUENCE</scope>
    <source>
        <strain evidence="2">ChiW13-3771</strain>
    </source>
</reference>
<evidence type="ECO:0000313" key="3">
    <source>
        <dbReference type="Proteomes" id="UP000824201"/>
    </source>
</evidence>
<evidence type="ECO:0000256" key="1">
    <source>
        <dbReference type="SAM" id="Coils"/>
    </source>
</evidence>
<proteinExistence type="predicted"/>
<protein>
    <submittedName>
        <fullName evidence="2">DUF3847 domain-containing protein</fullName>
    </submittedName>
</protein>
<evidence type="ECO:0000313" key="2">
    <source>
        <dbReference type="EMBL" id="HIR90119.1"/>
    </source>
</evidence>
<name>A0A9D1JEJ0_9FIRM</name>
<comment type="caution">
    <text evidence="2">The sequence shown here is derived from an EMBL/GenBank/DDBJ whole genome shotgun (WGS) entry which is preliminary data.</text>
</comment>
<sequence>MESKRESILKQKEEAELKVQQYENKIKLLQNRKQHLKKKADRQRTHHLCNMGGAIQSISKEADSLTKVEFYTLMEQVFALPAVQELVDAAMQNHEPGGDS</sequence>